<dbReference type="InterPro" id="IPR036603">
    <property type="entry name" value="RBP11-like"/>
</dbReference>
<dbReference type="InterPro" id="IPR022842">
    <property type="entry name" value="RNAP_Rpo3/Rpb3/RPAC1"/>
</dbReference>
<dbReference type="SMART" id="SM00662">
    <property type="entry name" value="RPOLD"/>
    <property type="match status" value="1"/>
</dbReference>
<dbReference type="InterPro" id="IPR036643">
    <property type="entry name" value="RNApol_insert_sf"/>
</dbReference>
<dbReference type="InterPro" id="IPR050518">
    <property type="entry name" value="Rpo3/RPB3_RNA_Pol_subunit"/>
</dbReference>
<dbReference type="GO" id="GO:0006351">
    <property type="term" value="P:DNA-templated transcription"/>
    <property type="evidence" value="ECO:0007669"/>
    <property type="project" value="InterPro"/>
</dbReference>
<name>A0A8S1IW51_9CHLO</name>
<evidence type="ECO:0000256" key="1">
    <source>
        <dbReference type="ARBA" id="ARBA00022478"/>
    </source>
</evidence>
<dbReference type="PANTHER" id="PTHR11800:SF13">
    <property type="entry name" value="DNA-DIRECTED RNA POLYMERASES I AND III SUBUNIT RPAC1"/>
    <property type="match status" value="1"/>
</dbReference>
<dbReference type="GO" id="GO:0003899">
    <property type="term" value="F:DNA-directed RNA polymerase activity"/>
    <property type="evidence" value="ECO:0007669"/>
    <property type="project" value="InterPro"/>
</dbReference>
<protein>
    <recommendedName>
        <fullName evidence="4">Plastid-encoded RNA polymerase subunit alpha</fullName>
    </recommendedName>
</protein>
<dbReference type="InterPro" id="IPR011263">
    <property type="entry name" value="DNA-dir_RNA_pol_RpoA/D/Rpb3"/>
</dbReference>
<dbReference type="Gene3D" id="2.170.120.12">
    <property type="entry name" value="DNA-directed RNA polymerase, insert domain"/>
    <property type="match status" value="1"/>
</dbReference>
<dbReference type="HAMAP" id="MF_00320">
    <property type="entry name" value="RNApol_arch_Rpo3"/>
    <property type="match status" value="1"/>
</dbReference>
<evidence type="ECO:0000313" key="6">
    <source>
        <dbReference type="EMBL" id="CAD7698299.1"/>
    </source>
</evidence>
<evidence type="ECO:0000259" key="5">
    <source>
        <dbReference type="SMART" id="SM00662"/>
    </source>
</evidence>
<organism evidence="6 7">
    <name type="scientific">Ostreobium quekettii</name>
    <dbReference type="NCBI Taxonomy" id="121088"/>
    <lineage>
        <taxon>Eukaryota</taxon>
        <taxon>Viridiplantae</taxon>
        <taxon>Chlorophyta</taxon>
        <taxon>core chlorophytes</taxon>
        <taxon>Ulvophyceae</taxon>
        <taxon>TCBD clade</taxon>
        <taxon>Bryopsidales</taxon>
        <taxon>Ostreobineae</taxon>
        <taxon>Ostreobiaceae</taxon>
        <taxon>Ostreobium</taxon>
    </lineage>
</organism>
<dbReference type="InterPro" id="IPR033901">
    <property type="entry name" value="RNAPI/III_AC40"/>
</dbReference>
<keyword evidence="1" id="KW-0240">DNA-directed RNA polymerase</keyword>
<comment type="caution">
    <text evidence="6">The sequence shown here is derived from an EMBL/GenBank/DDBJ whole genome shotgun (WGS) entry which is preliminary data.</text>
</comment>
<dbReference type="InterPro" id="IPR011262">
    <property type="entry name" value="DNA-dir_RNA_pol_insert"/>
</dbReference>
<dbReference type="CDD" id="cd07032">
    <property type="entry name" value="RNAP_I_II_AC40"/>
    <property type="match status" value="1"/>
</dbReference>
<reference evidence="6" key="1">
    <citation type="submission" date="2020-12" db="EMBL/GenBank/DDBJ databases">
        <authorList>
            <person name="Iha C."/>
        </authorList>
    </citation>
    <scope>NUCLEOTIDE SEQUENCE</scope>
</reference>
<dbReference type="Pfam" id="PF01193">
    <property type="entry name" value="RNA_pol_L"/>
    <property type="match status" value="1"/>
</dbReference>
<dbReference type="OrthoDB" id="270173at2759"/>
<dbReference type="GO" id="GO:0005736">
    <property type="term" value="C:RNA polymerase I complex"/>
    <property type="evidence" value="ECO:0007669"/>
    <property type="project" value="TreeGrafter"/>
</dbReference>
<dbReference type="GO" id="GO:0005666">
    <property type="term" value="C:RNA polymerase III complex"/>
    <property type="evidence" value="ECO:0007669"/>
    <property type="project" value="TreeGrafter"/>
</dbReference>
<dbReference type="PANTHER" id="PTHR11800">
    <property type="entry name" value="DNA-DIRECTED RNA POLYMERASE"/>
    <property type="match status" value="1"/>
</dbReference>
<evidence type="ECO:0000256" key="3">
    <source>
        <dbReference type="ARBA" id="ARBA00025804"/>
    </source>
</evidence>
<keyword evidence="7" id="KW-1185">Reference proteome</keyword>
<dbReference type="SUPFAM" id="SSF56553">
    <property type="entry name" value="Insert subdomain of RNA polymerase alpha subunit"/>
    <property type="match status" value="1"/>
</dbReference>
<sequence>MISEGELPDRLKAQFEYVICGPDINYHTTSSYSAGTFTPSGVDYTWNFDAFKQIFKIDITHRDDDTIEFDMSGINVAVVNAFRRILISEVPTMAIEHVFFVNNTSIIADEVFAHRLGLVPLKVDPRLFQLKAEDDAPNETNTIVFKLSAKCTAEKSVGVSGDKVVSGDLQWLVGGSEMPDETACRFSVGQQELLEGQRIDVVHKDILLAKMRPGQEILLEAHAIKGVGREHAKWSPVATAWYRLHPEVILLKEVEGALAGKLVQELPGLIVSEEHMGKQVAKVTSAREHEGLLEKVRRLSGEDEWKDKLQLRKRKDRFIFTIESVGIYKAEELFMEAIDILVQKCDNLLASL</sequence>
<dbReference type="GO" id="GO:0046983">
    <property type="term" value="F:protein dimerization activity"/>
    <property type="evidence" value="ECO:0007669"/>
    <property type="project" value="InterPro"/>
</dbReference>
<dbReference type="Proteomes" id="UP000708148">
    <property type="component" value="Unassembled WGS sequence"/>
</dbReference>
<gene>
    <name evidence="6" type="ORF">OSTQU699_LOCUS3660</name>
</gene>
<comment type="similarity">
    <text evidence="3">Belongs to the archaeal Rpo3/eukaryotic RPB3 RNA polymerase subunit family.</text>
</comment>
<accession>A0A8S1IW51</accession>
<dbReference type="AlphaFoldDB" id="A0A8S1IW51"/>
<evidence type="ECO:0000256" key="4">
    <source>
        <dbReference type="ARBA" id="ARBA00031776"/>
    </source>
</evidence>
<evidence type="ECO:0000256" key="2">
    <source>
        <dbReference type="ARBA" id="ARBA00023163"/>
    </source>
</evidence>
<feature type="domain" description="DNA-directed RNA polymerase RpoA/D/Rpb3-type" evidence="5">
    <location>
        <begin position="66"/>
        <end position="351"/>
    </location>
</feature>
<evidence type="ECO:0000313" key="7">
    <source>
        <dbReference type="Proteomes" id="UP000708148"/>
    </source>
</evidence>
<keyword evidence="2" id="KW-0804">Transcription</keyword>
<dbReference type="Gene3D" id="3.30.1360.10">
    <property type="entry name" value="RNA polymerase, RBP11-like subunit"/>
    <property type="match status" value="1"/>
</dbReference>
<dbReference type="SUPFAM" id="SSF55257">
    <property type="entry name" value="RBP11-like subunits of RNA polymerase"/>
    <property type="match status" value="1"/>
</dbReference>
<dbReference type="Pfam" id="PF01000">
    <property type="entry name" value="RNA_pol_A_bac"/>
    <property type="match status" value="1"/>
</dbReference>
<proteinExistence type="inferred from homology"/>
<dbReference type="EMBL" id="CAJHUC010000807">
    <property type="protein sequence ID" value="CAD7698299.1"/>
    <property type="molecule type" value="Genomic_DNA"/>
</dbReference>